<evidence type="ECO:0000313" key="3">
    <source>
        <dbReference type="Proteomes" id="UP000247810"/>
    </source>
</evidence>
<dbReference type="STRING" id="1448320.A0A319DCB5"/>
<dbReference type="Proteomes" id="UP000247810">
    <property type="component" value="Unassembled WGS sequence"/>
</dbReference>
<organism evidence="2 3">
    <name type="scientific">Aspergillus ellipticus CBS 707.79</name>
    <dbReference type="NCBI Taxonomy" id="1448320"/>
    <lineage>
        <taxon>Eukaryota</taxon>
        <taxon>Fungi</taxon>
        <taxon>Dikarya</taxon>
        <taxon>Ascomycota</taxon>
        <taxon>Pezizomycotina</taxon>
        <taxon>Eurotiomycetes</taxon>
        <taxon>Eurotiomycetidae</taxon>
        <taxon>Eurotiales</taxon>
        <taxon>Aspergillaceae</taxon>
        <taxon>Aspergillus</taxon>
        <taxon>Aspergillus subgen. Circumdati</taxon>
    </lineage>
</organism>
<name>A0A319DCB5_9EURO</name>
<dbReference type="InterPro" id="IPR003615">
    <property type="entry name" value="HNH_nuc"/>
</dbReference>
<evidence type="ECO:0000313" key="2">
    <source>
        <dbReference type="EMBL" id="PYH95035.1"/>
    </source>
</evidence>
<gene>
    <name evidence="2" type="ORF">BO71DRAFT_429452</name>
</gene>
<accession>A0A319DCB5</accession>
<dbReference type="AlphaFoldDB" id="A0A319DCB5"/>
<dbReference type="EMBL" id="KZ825861">
    <property type="protein sequence ID" value="PYH95035.1"/>
    <property type="molecule type" value="Genomic_DNA"/>
</dbReference>
<proteinExistence type="predicted"/>
<keyword evidence="3" id="KW-1185">Reference proteome</keyword>
<evidence type="ECO:0000259" key="1">
    <source>
        <dbReference type="Pfam" id="PF13391"/>
    </source>
</evidence>
<dbReference type="VEuPathDB" id="FungiDB:BO71DRAFT_429452"/>
<reference evidence="2 3" key="1">
    <citation type="submission" date="2018-02" db="EMBL/GenBank/DDBJ databases">
        <title>The genomes of Aspergillus section Nigri reveals drivers in fungal speciation.</title>
        <authorList>
            <consortium name="DOE Joint Genome Institute"/>
            <person name="Vesth T.C."/>
            <person name="Nybo J."/>
            <person name="Theobald S."/>
            <person name="Brandl J."/>
            <person name="Frisvad J.C."/>
            <person name="Nielsen K.F."/>
            <person name="Lyhne E.K."/>
            <person name="Kogle M.E."/>
            <person name="Kuo A."/>
            <person name="Riley R."/>
            <person name="Clum A."/>
            <person name="Nolan M."/>
            <person name="Lipzen A."/>
            <person name="Salamov A."/>
            <person name="Henrissat B."/>
            <person name="Wiebenga A."/>
            <person name="De vries R.P."/>
            <person name="Grigoriev I.V."/>
            <person name="Mortensen U.H."/>
            <person name="Andersen M.R."/>
            <person name="Baker S.E."/>
        </authorList>
    </citation>
    <scope>NUCLEOTIDE SEQUENCE [LARGE SCALE GENOMIC DNA]</scope>
    <source>
        <strain evidence="2 3">CBS 707.79</strain>
    </source>
</reference>
<feature type="domain" description="HNH nuclease" evidence="1">
    <location>
        <begin position="144"/>
        <end position="236"/>
    </location>
</feature>
<dbReference type="Pfam" id="PF13391">
    <property type="entry name" value="HNH_2"/>
    <property type="match status" value="1"/>
</dbReference>
<protein>
    <recommendedName>
        <fullName evidence="1">HNH nuclease domain-containing protein</fullName>
    </recommendedName>
</protein>
<dbReference type="OrthoDB" id="2104739at2759"/>
<sequence length="342" mass="38697">MSRAENPSHTVPSSVLSTSFEVKASLDATLEKYQALDLQATVKFLKVLFNYLPLDGQRNLAEDVFGCQSDAEIRQLADCLDTGFLRPMLSIAPFPRLARRLARRPCRLAFDDSMELNASDLESATENEQQQLRRNCLSRDGYQCVVTKIWDRDSDHPPELRQGSLLAAHIIPFSFGRFQSDDDREQTSLVWGNIFRFFPSLRSHVNLTPGDVNREDNVIAMLSAPQEEFVNFRFVLEAPEIPGHYRLKTFPGFSDYLNRHFPHDNIVVISHHHSHFGVPRPEFLDLHAAIRNILNDSGKDKVIEKLLYDFRDTGALARDGSTNIGGLLSVSQLSVLASDRVD</sequence>